<organism evidence="7 8">
    <name type="scientific">Mytilus galloprovincialis</name>
    <name type="common">Mediterranean mussel</name>
    <dbReference type="NCBI Taxonomy" id="29158"/>
    <lineage>
        <taxon>Eukaryota</taxon>
        <taxon>Metazoa</taxon>
        <taxon>Spiralia</taxon>
        <taxon>Lophotrochozoa</taxon>
        <taxon>Mollusca</taxon>
        <taxon>Bivalvia</taxon>
        <taxon>Autobranchia</taxon>
        <taxon>Pteriomorphia</taxon>
        <taxon>Mytilida</taxon>
        <taxon>Mytiloidea</taxon>
        <taxon>Mytilidae</taxon>
        <taxon>Mytilinae</taxon>
        <taxon>Mytilus</taxon>
    </lineage>
</organism>
<feature type="transmembrane region" description="Helical" evidence="5">
    <location>
        <begin position="126"/>
        <end position="145"/>
    </location>
</feature>
<feature type="transmembrane region" description="Helical" evidence="5">
    <location>
        <begin position="267"/>
        <end position="288"/>
    </location>
</feature>
<evidence type="ECO:0000313" key="8">
    <source>
        <dbReference type="Proteomes" id="UP000596742"/>
    </source>
</evidence>
<dbReference type="EMBL" id="UYJE01004047">
    <property type="protein sequence ID" value="VDI24545.1"/>
    <property type="molecule type" value="Genomic_DNA"/>
</dbReference>
<dbReference type="Pfam" id="PF00001">
    <property type="entry name" value="7tm_1"/>
    <property type="match status" value="1"/>
</dbReference>
<dbReference type="InterPro" id="IPR017452">
    <property type="entry name" value="GPCR_Rhodpsn_7TM"/>
</dbReference>
<accession>A0A8B6DSM1</accession>
<dbReference type="InterPro" id="IPR052954">
    <property type="entry name" value="GPCR-Ligand_Int"/>
</dbReference>
<dbReference type="GO" id="GO:0016020">
    <property type="term" value="C:membrane"/>
    <property type="evidence" value="ECO:0007669"/>
    <property type="project" value="UniProtKB-SubCell"/>
</dbReference>
<dbReference type="Proteomes" id="UP000596742">
    <property type="component" value="Unassembled WGS sequence"/>
</dbReference>
<evidence type="ECO:0000259" key="6">
    <source>
        <dbReference type="PROSITE" id="PS50262"/>
    </source>
</evidence>
<dbReference type="SUPFAM" id="SSF81321">
    <property type="entry name" value="Family A G protein-coupled receptor-like"/>
    <property type="match status" value="1"/>
</dbReference>
<dbReference type="PANTHER" id="PTHR46641:SF2">
    <property type="entry name" value="FMRFAMIDE RECEPTOR"/>
    <property type="match status" value="1"/>
</dbReference>
<evidence type="ECO:0000313" key="7">
    <source>
        <dbReference type="EMBL" id="VDI24545.1"/>
    </source>
</evidence>
<keyword evidence="4 5" id="KW-0472">Membrane</keyword>
<dbReference type="AlphaFoldDB" id="A0A8B6DSM1"/>
<feature type="domain" description="G-protein coupled receptors family 1 profile" evidence="6">
    <location>
        <begin position="23"/>
        <end position="287"/>
    </location>
</feature>
<dbReference type="InterPro" id="IPR000276">
    <property type="entry name" value="GPCR_Rhodpsn"/>
</dbReference>
<keyword evidence="2 5" id="KW-0812">Transmembrane</keyword>
<sequence>MILGTSVVSVIIKVPVFVAVLISNTFVVSIWMSPKVRSPITVVLSTIAVCDLLTFFCGTIFTVSDYFGGKTQIPTYCYLTRISMEFAYIWHSISILSTTFLALQRCVVCAFPFAGPRMCGMKSTKIFAIAFFIVALIPALPDLMIRNIEHFEITTTENITAFKCKTNYVLGENSMSKIYIVYNQYGLFVLSLAPAIIISFCMVVILITINRRKLVTGHSSDQRSKTRTTTMLLMIMFIFVVGEFPGTLYSVYASFFPNTYTWLRSTMGVWFINMFMAVSYLVNVWVYIAMSKLFRERFFELLCRFNIKQRTNTNQTSSTPRV</sequence>
<feature type="transmembrane region" description="Helical" evidence="5">
    <location>
        <begin position="6"/>
        <end position="28"/>
    </location>
</feature>
<comment type="caution">
    <text evidence="7">The sequence shown here is derived from an EMBL/GenBank/DDBJ whole genome shotgun (WGS) entry which is preliminary data.</text>
</comment>
<proteinExistence type="predicted"/>
<dbReference type="PANTHER" id="PTHR46641">
    <property type="entry name" value="FMRFAMIDE RECEPTOR-RELATED"/>
    <property type="match status" value="1"/>
</dbReference>
<evidence type="ECO:0000256" key="2">
    <source>
        <dbReference type="ARBA" id="ARBA00022692"/>
    </source>
</evidence>
<feature type="transmembrane region" description="Helical" evidence="5">
    <location>
        <begin position="185"/>
        <end position="209"/>
    </location>
</feature>
<feature type="transmembrane region" description="Helical" evidence="5">
    <location>
        <begin position="40"/>
        <end position="61"/>
    </location>
</feature>
<dbReference type="GO" id="GO:0004930">
    <property type="term" value="F:G protein-coupled receptor activity"/>
    <property type="evidence" value="ECO:0007669"/>
    <property type="project" value="InterPro"/>
</dbReference>
<evidence type="ECO:0000256" key="4">
    <source>
        <dbReference type="ARBA" id="ARBA00023136"/>
    </source>
</evidence>
<protein>
    <recommendedName>
        <fullName evidence="6">G-protein coupled receptors family 1 profile domain-containing protein</fullName>
    </recommendedName>
</protein>
<evidence type="ECO:0000256" key="1">
    <source>
        <dbReference type="ARBA" id="ARBA00004370"/>
    </source>
</evidence>
<evidence type="ECO:0000256" key="3">
    <source>
        <dbReference type="ARBA" id="ARBA00022989"/>
    </source>
</evidence>
<feature type="transmembrane region" description="Helical" evidence="5">
    <location>
        <begin position="230"/>
        <end position="255"/>
    </location>
</feature>
<keyword evidence="3 5" id="KW-1133">Transmembrane helix</keyword>
<gene>
    <name evidence="7" type="ORF">MGAL_10B039337</name>
</gene>
<evidence type="ECO:0000256" key="5">
    <source>
        <dbReference type="SAM" id="Phobius"/>
    </source>
</evidence>
<dbReference type="PROSITE" id="PS50262">
    <property type="entry name" value="G_PROTEIN_RECEP_F1_2"/>
    <property type="match status" value="1"/>
</dbReference>
<comment type="subcellular location">
    <subcellularLocation>
        <location evidence="1">Membrane</location>
    </subcellularLocation>
</comment>
<keyword evidence="8" id="KW-1185">Reference proteome</keyword>
<name>A0A8B6DSM1_MYTGA</name>
<reference evidence="7" key="1">
    <citation type="submission" date="2018-11" db="EMBL/GenBank/DDBJ databases">
        <authorList>
            <person name="Alioto T."/>
            <person name="Alioto T."/>
        </authorList>
    </citation>
    <scope>NUCLEOTIDE SEQUENCE</scope>
</reference>
<dbReference type="Gene3D" id="1.20.1070.10">
    <property type="entry name" value="Rhodopsin 7-helix transmembrane proteins"/>
    <property type="match status" value="1"/>
</dbReference>
<feature type="transmembrane region" description="Helical" evidence="5">
    <location>
        <begin position="88"/>
        <end position="114"/>
    </location>
</feature>